<dbReference type="Proteomes" id="UP001195914">
    <property type="component" value="Unassembled WGS sequence"/>
</dbReference>
<reference evidence="3" key="2">
    <citation type="submission" date="2021-05" db="EMBL/GenBank/DDBJ databases">
        <authorList>
            <person name="Pain A."/>
        </authorList>
    </citation>
    <scope>NUCLEOTIDE SEQUENCE</scope>
    <source>
        <strain evidence="3">1802A</strain>
    </source>
</reference>
<gene>
    <name evidence="3" type="ORF">X943_002894</name>
</gene>
<evidence type="ECO:0000256" key="1">
    <source>
        <dbReference type="SAM" id="MobiDB-lite"/>
    </source>
</evidence>
<evidence type="ECO:0000259" key="2">
    <source>
        <dbReference type="PROSITE" id="PS51144"/>
    </source>
</evidence>
<dbReference type="SMART" id="SM01057">
    <property type="entry name" value="Carb_anhydrase"/>
    <property type="match status" value="1"/>
</dbReference>
<reference evidence="3" key="1">
    <citation type="journal article" date="2014" name="Nucleic Acids Res.">
        <title>The evolutionary dynamics of variant antigen genes in Babesia reveal a history of genomic innovation underlying host-parasite interaction.</title>
        <authorList>
            <person name="Jackson A.P."/>
            <person name="Otto T.D."/>
            <person name="Darby A."/>
            <person name="Ramaprasad A."/>
            <person name="Xia D."/>
            <person name="Echaide I.E."/>
            <person name="Farber M."/>
            <person name="Gahlot S."/>
            <person name="Gamble J."/>
            <person name="Gupta D."/>
            <person name="Gupta Y."/>
            <person name="Jackson L."/>
            <person name="Malandrin L."/>
            <person name="Malas T.B."/>
            <person name="Moussa E."/>
            <person name="Nair M."/>
            <person name="Reid A.J."/>
            <person name="Sanders M."/>
            <person name="Sharma J."/>
            <person name="Tracey A."/>
            <person name="Quail M.A."/>
            <person name="Weir W."/>
            <person name="Wastling J.M."/>
            <person name="Hall N."/>
            <person name="Willadsen P."/>
            <person name="Lingelbach K."/>
            <person name="Shiels B."/>
            <person name="Tait A."/>
            <person name="Berriman M."/>
            <person name="Allred D.R."/>
            <person name="Pain A."/>
        </authorList>
    </citation>
    <scope>NUCLEOTIDE SEQUENCE</scope>
    <source>
        <strain evidence="3">1802A</strain>
    </source>
</reference>
<feature type="compositionally biased region" description="Low complexity" evidence="1">
    <location>
        <begin position="299"/>
        <end position="319"/>
    </location>
</feature>
<evidence type="ECO:0000313" key="4">
    <source>
        <dbReference type="Proteomes" id="UP001195914"/>
    </source>
</evidence>
<sequence>MEFLGFKFMPNFLGRSGRLRLIMLSVAVFLTVSLDHVSALTFGGHHQEPAAGLNANHTTASAATSHLDAPIDLNGSTQFGRVTHAHTSNINAHRVDNEKRQKERKPLPSWDYAKHGADWTYGMCKIGRAQSPVDLHAEGLQTPRPDNIKDVLESVLKGNSVSHSITNDWKRGDMVYTYRHFISSVQVLRTDKVFRLSVPSNEGSVFGALFTTDKPNLYMATHIEFHSPSEHTFDGSANRRQIEVQIWHYYGDDMDAGISAIEKNETTDLNVIVNSQDAEAPPAEDAVDKAQDKTTDAVSADNADTSTPTTTPSSEADAAGTSDAVVESPHESDDKKSDAATTTSTKPKSDASHSNVEQQHPKSTDAAEHPPTTVNHSAEQSSKKSTTKSEQESDDDDQHDDDEDGTKESDEDDEQSFIEILSDVQMADGTHKISPKSAAKDPLPKDDKDKDATGQGQGKPEKNEGAPNGHPLKTDKSSVYTDMVENEQFELLNKYLLDHLHNATYDQAGERMHISEKRKARNNNTHWGRWAVLSMTFMSEEMQRTKIETLKSFPSERFMEQVLKLGSEVELSADDMYSSVGELNSGGGADLPVVELDTPINLSSLLMMIETKDLNYFAYDGSFTRPGCEETVRWYVAKEPLPVSTEVMLRIHRMLNQTRDQSATSEPINKYRELQNVNDNRHNSGKVHLVHGYPIEYFIAASFDRPREPCPKTSSGTAMSLVAVYVALAIVTLLQM</sequence>
<feature type="compositionally biased region" description="Basic and acidic residues" evidence="1">
    <location>
        <begin position="328"/>
        <end position="338"/>
    </location>
</feature>
<comment type="caution">
    <text evidence="3">The sequence shown here is derived from an EMBL/GenBank/DDBJ whole genome shotgun (WGS) entry which is preliminary data.</text>
</comment>
<dbReference type="InterPro" id="IPR036398">
    <property type="entry name" value="CA_dom_sf"/>
</dbReference>
<dbReference type="AlphaFoldDB" id="A0AAD9G7L1"/>
<feature type="compositionally biased region" description="Basic and acidic residues" evidence="1">
    <location>
        <begin position="286"/>
        <end position="295"/>
    </location>
</feature>
<feature type="compositionally biased region" description="Acidic residues" evidence="1">
    <location>
        <begin position="392"/>
        <end position="416"/>
    </location>
</feature>
<dbReference type="Pfam" id="PF00194">
    <property type="entry name" value="Carb_anhydrase"/>
    <property type="match status" value="1"/>
</dbReference>
<protein>
    <submittedName>
        <fullName evidence="3">Membrane protein</fullName>
    </submittedName>
</protein>
<feature type="compositionally biased region" description="Basic and acidic residues" evidence="1">
    <location>
        <begin position="93"/>
        <end position="106"/>
    </location>
</feature>
<proteinExistence type="predicted"/>
<dbReference type="PANTHER" id="PTHR18952">
    <property type="entry name" value="CARBONIC ANHYDRASE"/>
    <property type="match status" value="1"/>
</dbReference>
<dbReference type="GO" id="GO:0008270">
    <property type="term" value="F:zinc ion binding"/>
    <property type="evidence" value="ECO:0007669"/>
    <property type="project" value="InterPro"/>
</dbReference>
<dbReference type="PROSITE" id="PS51144">
    <property type="entry name" value="ALPHA_CA_2"/>
    <property type="match status" value="1"/>
</dbReference>
<dbReference type="PANTHER" id="PTHR18952:SF276">
    <property type="entry name" value="CHROMOSOME UNDETERMINED SCAFFOLD_53, WHOLE GENOME SHOTGUN SEQUENCE"/>
    <property type="match status" value="1"/>
</dbReference>
<evidence type="ECO:0000313" key="3">
    <source>
        <dbReference type="EMBL" id="KAK1933258.1"/>
    </source>
</evidence>
<name>A0AAD9G7L1_BABDI</name>
<organism evidence="3 4">
    <name type="scientific">Babesia divergens</name>
    <dbReference type="NCBI Taxonomy" id="32595"/>
    <lineage>
        <taxon>Eukaryota</taxon>
        <taxon>Sar</taxon>
        <taxon>Alveolata</taxon>
        <taxon>Apicomplexa</taxon>
        <taxon>Aconoidasida</taxon>
        <taxon>Piroplasmida</taxon>
        <taxon>Babesiidae</taxon>
        <taxon>Babesia</taxon>
    </lineage>
</organism>
<dbReference type="Gene3D" id="3.10.200.10">
    <property type="entry name" value="Alpha carbonic anhydrase"/>
    <property type="match status" value="2"/>
</dbReference>
<dbReference type="EMBL" id="JAHBMH010000073">
    <property type="protein sequence ID" value="KAK1933258.1"/>
    <property type="molecule type" value="Genomic_DNA"/>
</dbReference>
<accession>A0AAD9G7L1</accession>
<feature type="region of interest" description="Disordered" evidence="1">
    <location>
        <begin position="87"/>
        <end position="106"/>
    </location>
</feature>
<dbReference type="GO" id="GO:0004089">
    <property type="term" value="F:carbonate dehydratase activity"/>
    <property type="evidence" value="ECO:0007669"/>
    <property type="project" value="InterPro"/>
</dbReference>
<dbReference type="InterPro" id="IPR001148">
    <property type="entry name" value="CA_dom"/>
</dbReference>
<feature type="region of interest" description="Disordered" evidence="1">
    <location>
        <begin position="278"/>
        <end position="477"/>
    </location>
</feature>
<dbReference type="SUPFAM" id="SSF51069">
    <property type="entry name" value="Carbonic anhydrase"/>
    <property type="match status" value="2"/>
</dbReference>
<dbReference type="InterPro" id="IPR023561">
    <property type="entry name" value="Carbonic_anhydrase_a-class"/>
</dbReference>
<feature type="compositionally biased region" description="Basic and acidic residues" evidence="1">
    <location>
        <begin position="438"/>
        <end position="452"/>
    </location>
</feature>
<keyword evidence="4" id="KW-1185">Reference proteome</keyword>
<dbReference type="GO" id="GO:0006730">
    <property type="term" value="P:one-carbon metabolic process"/>
    <property type="evidence" value="ECO:0007669"/>
    <property type="project" value="TreeGrafter"/>
</dbReference>
<feature type="domain" description="Alpha-carbonic anhydrase" evidence="2">
    <location>
        <begin position="108"/>
        <end position="686"/>
    </location>
</feature>
<feature type="compositionally biased region" description="Basic and acidic residues" evidence="1">
    <location>
        <begin position="359"/>
        <end position="368"/>
    </location>
</feature>